<dbReference type="Proteomes" id="UP000219167">
    <property type="component" value="Unassembled WGS sequence"/>
</dbReference>
<evidence type="ECO:0000256" key="2">
    <source>
        <dbReference type="ARBA" id="ARBA00022448"/>
    </source>
</evidence>
<sequence>MNAPHGMVAIGAPPRHFVLRTAIVFCAPMLVNGIALPFFPIWLSSLSMTDWEIGMVLAVPLVVRVISAPIAGAIADRIGDRASVLVWSGAMSLATAVALLFAENFWPVLLLYTLQGIVYAPYLPITDAIALSGVRRWNFDYSSMRFWGSVAFIVATMAGGWLAGIFGGAMVLPAMTVGFVSTVIAAFIAPRIGKPRRPSPISALAVAPAAPARQLDVQLMLVGAALVNASHGMFYAFAAILWGAEGFSGTTIGLLFSVGVAAEIVFFVFAARMRRHFSLWAMIITGCFFAVLRWIVFPHDLGFSGYMVLQCLHALTYASIHVGVQGRIVERVAEQKEASTQGLYFFYNGILMALTTFLSGYLYAWYGIAGFYAMSVVAALGCALVLAARAVQPQRLAFGGKTSEPS</sequence>
<feature type="transmembrane region" description="Helical" evidence="8">
    <location>
        <begin position="55"/>
        <end position="75"/>
    </location>
</feature>
<reference evidence="10 11" key="1">
    <citation type="submission" date="2017-08" db="EMBL/GenBank/DDBJ databases">
        <authorList>
            <person name="de Groot N.N."/>
        </authorList>
    </citation>
    <scope>NUCLEOTIDE SEQUENCE [LARGE SCALE GENOMIC DNA]</scope>
    <source>
        <strain evidence="10 11">JC85</strain>
    </source>
</reference>
<evidence type="ECO:0000256" key="6">
    <source>
        <dbReference type="ARBA" id="ARBA00022989"/>
    </source>
</evidence>
<feature type="transmembrane region" description="Helical" evidence="8">
    <location>
        <begin position="21"/>
        <end position="43"/>
    </location>
</feature>
<feature type="transmembrane region" description="Helical" evidence="8">
    <location>
        <begin position="250"/>
        <end position="270"/>
    </location>
</feature>
<name>A0A285ULN9_9HYPH</name>
<evidence type="ECO:0000313" key="11">
    <source>
        <dbReference type="Proteomes" id="UP000219167"/>
    </source>
</evidence>
<evidence type="ECO:0000256" key="7">
    <source>
        <dbReference type="ARBA" id="ARBA00023136"/>
    </source>
</evidence>
<feature type="domain" description="Major facilitator superfamily associated" evidence="9">
    <location>
        <begin position="33"/>
        <end position="372"/>
    </location>
</feature>
<evidence type="ECO:0000256" key="4">
    <source>
        <dbReference type="ARBA" id="ARBA00022519"/>
    </source>
</evidence>
<dbReference type="PIRSF" id="PIRSF004925">
    <property type="entry name" value="HcaT"/>
    <property type="match status" value="1"/>
</dbReference>
<dbReference type="EMBL" id="OBQD01000010">
    <property type="protein sequence ID" value="SOC42732.1"/>
    <property type="molecule type" value="Genomic_DNA"/>
</dbReference>
<dbReference type="GO" id="GO:0015528">
    <property type="term" value="F:lactose:proton symporter activity"/>
    <property type="evidence" value="ECO:0007669"/>
    <property type="project" value="TreeGrafter"/>
</dbReference>
<keyword evidence="5 8" id="KW-0812">Transmembrane</keyword>
<dbReference type="Pfam" id="PF12832">
    <property type="entry name" value="MFS_1_like"/>
    <property type="match status" value="1"/>
</dbReference>
<feature type="transmembrane region" description="Helical" evidence="8">
    <location>
        <begin position="303"/>
        <end position="324"/>
    </location>
</feature>
<dbReference type="RefSeq" id="WP_097140985.1">
    <property type="nucleotide sequence ID" value="NZ_OBQD01000010.1"/>
</dbReference>
<dbReference type="PANTHER" id="PTHR23522:SF10">
    <property type="entry name" value="3-PHENYLPROPIONIC ACID TRANSPORTER-RELATED"/>
    <property type="match status" value="1"/>
</dbReference>
<keyword evidence="4" id="KW-0997">Cell inner membrane</keyword>
<proteinExistence type="predicted"/>
<dbReference type="OrthoDB" id="9150135at2"/>
<protein>
    <submittedName>
        <fullName evidence="10">PPP family 3-phenylpropionic acid transporter</fullName>
    </submittedName>
</protein>
<dbReference type="InterPro" id="IPR024989">
    <property type="entry name" value="MFS_assoc_dom"/>
</dbReference>
<feature type="transmembrane region" description="Helical" evidence="8">
    <location>
        <begin position="146"/>
        <end position="164"/>
    </location>
</feature>
<keyword evidence="2" id="KW-0813">Transport</keyword>
<dbReference type="InterPro" id="IPR026032">
    <property type="entry name" value="HcaT-like"/>
</dbReference>
<feature type="transmembrane region" description="Helical" evidence="8">
    <location>
        <begin position="345"/>
        <end position="365"/>
    </location>
</feature>
<dbReference type="SUPFAM" id="SSF103473">
    <property type="entry name" value="MFS general substrate transporter"/>
    <property type="match status" value="1"/>
</dbReference>
<keyword evidence="7 8" id="KW-0472">Membrane</keyword>
<evidence type="ECO:0000256" key="3">
    <source>
        <dbReference type="ARBA" id="ARBA00022475"/>
    </source>
</evidence>
<dbReference type="GO" id="GO:0030395">
    <property type="term" value="F:lactose binding"/>
    <property type="evidence" value="ECO:0007669"/>
    <property type="project" value="TreeGrafter"/>
</dbReference>
<dbReference type="AlphaFoldDB" id="A0A285ULN9"/>
<comment type="subcellular location">
    <subcellularLocation>
        <location evidence="1">Cell inner membrane</location>
        <topology evidence="1">Multi-pass membrane protein</topology>
    </subcellularLocation>
</comment>
<evidence type="ECO:0000313" key="10">
    <source>
        <dbReference type="EMBL" id="SOC42732.1"/>
    </source>
</evidence>
<dbReference type="NCBIfam" id="NF037955">
    <property type="entry name" value="mfs"/>
    <property type="match status" value="1"/>
</dbReference>
<gene>
    <name evidence="10" type="ORF">SAMN05892877_110129</name>
</gene>
<keyword evidence="3" id="KW-1003">Cell membrane</keyword>
<evidence type="ECO:0000256" key="8">
    <source>
        <dbReference type="SAM" id="Phobius"/>
    </source>
</evidence>
<evidence type="ECO:0000259" key="9">
    <source>
        <dbReference type="Pfam" id="PF12832"/>
    </source>
</evidence>
<dbReference type="InterPro" id="IPR036259">
    <property type="entry name" value="MFS_trans_sf"/>
</dbReference>
<feature type="transmembrane region" description="Helical" evidence="8">
    <location>
        <begin position="82"/>
        <end position="102"/>
    </location>
</feature>
<dbReference type="GO" id="GO:0005886">
    <property type="term" value="C:plasma membrane"/>
    <property type="evidence" value="ECO:0007669"/>
    <property type="project" value="UniProtKB-SubCell"/>
</dbReference>
<keyword evidence="6 8" id="KW-1133">Transmembrane helix</keyword>
<feature type="transmembrane region" description="Helical" evidence="8">
    <location>
        <begin position="371"/>
        <end position="391"/>
    </location>
</feature>
<dbReference type="PANTHER" id="PTHR23522">
    <property type="entry name" value="BLL5896 PROTEIN"/>
    <property type="match status" value="1"/>
</dbReference>
<keyword evidence="11" id="KW-1185">Reference proteome</keyword>
<feature type="transmembrane region" description="Helical" evidence="8">
    <location>
        <begin position="277"/>
        <end position="297"/>
    </location>
</feature>
<feature type="transmembrane region" description="Helical" evidence="8">
    <location>
        <begin position="170"/>
        <end position="189"/>
    </location>
</feature>
<evidence type="ECO:0000256" key="5">
    <source>
        <dbReference type="ARBA" id="ARBA00022692"/>
    </source>
</evidence>
<evidence type="ECO:0000256" key="1">
    <source>
        <dbReference type="ARBA" id="ARBA00004429"/>
    </source>
</evidence>
<accession>A0A285ULN9</accession>
<feature type="transmembrane region" description="Helical" evidence="8">
    <location>
        <begin position="108"/>
        <end position="134"/>
    </location>
</feature>
<dbReference type="Gene3D" id="1.20.1250.20">
    <property type="entry name" value="MFS general substrate transporter like domains"/>
    <property type="match status" value="2"/>
</dbReference>
<organism evidence="10 11">
    <name type="scientific">Rhizobium subbaraonis</name>
    <dbReference type="NCBI Taxonomy" id="908946"/>
    <lineage>
        <taxon>Bacteria</taxon>
        <taxon>Pseudomonadati</taxon>
        <taxon>Pseudomonadota</taxon>
        <taxon>Alphaproteobacteria</taxon>
        <taxon>Hyphomicrobiales</taxon>
        <taxon>Rhizobiaceae</taxon>
        <taxon>Rhizobium/Agrobacterium group</taxon>
        <taxon>Rhizobium</taxon>
    </lineage>
</organism>
<feature type="transmembrane region" description="Helical" evidence="8">
    <location>
        <begin position="219"/>
        <end position="244"/>
    </location>
</feature>